<dbReference type="AlphaFoldDB" id="A0A2K0J9L1"/>
<dbReference type="Pfam" id="PF10963">
    <property type="entry name" value="Phage_TAC_10"/>
    <property type="match status" value="1"/>
</dbReference>
<accession>A0A2K0J9L1</accession>
<gene>
    <name evidence="1" type="ORF">RK55_001265</name>
</gene>
<dbReference type="EMBL" id="JWSP02000004">
    <property type="protein sequence ID" value="PNO31970.1"/>
    <property type="molecule type" value="Genomic_DNA"/>
</dbReference>
<protein>
    <recommendedName>
        <fullName evidence="3">Phage protein</fullName>
    </recommendedName>
</protein>
<evidence type="ECO:0000313" key="1">
    <source>
        <dbReference type="EMBL" id="PNO31970.1"/>
    </source>
</evidence>
<dbReference type="Gene3D" id="3.30.2220.10">
    <property type="entry name" value="rbstp2171"/>
    <property type="match status" value="1"/>
</dbReference>
<dbReference type="Proteomes" id="UP000236163">
    <property type="component" value="Unassembled WGS sequence"/>
</dbReference>
<dbReference type="InterPro" id="IPR024406">
    <property type="entry name" value="TAC-10"/>
</dbReference>
<proteinExistence type="predicted"/>
<sequence>MLFMEKINLIVCKKEITFEPNQTAYNKFINEMAMDNKVAPAHSYLMRIVVPECKEALEDILKRPGAALQLAGKINELYAPELEIEVKN</sequence>
<evidence type="ECO:0000313" key="2">
    <source>
        <dbReference type="Proteomes" id="UP000236163"/>
    </source>
</evidence>
<name>A0A2K0J9L1_SALHO</name>
<reference evidence="2" key="1">
    <citation type="submission" date="2017-12" db="EMBL/GenBank/DDBJ databases">
        <title>FDA dAtabase for Regulatory Grade micrObial Sequences (FDA-ARGOS): Supporting development and validation of Infectious Disease Dx tests.</title>
        <authorList>
            <person name="Sichtig H."/>
            <person name="Tallon L."/>
            <person name="Sadzewicz L."/>
            <person name="Sengamalay N."/>
            <person name="Nagaraj S."/>
            <person name="Vavikolanu K."/>
            <person name="Aluvathingal J."/>
            <person name="Nadendla S."/>
            <person name="Pirone D.C."/>
            <person name="Hoffman M."/>
            <person name="Muruvanda T."/>
            <person name="Allard M."/>
            <person name="Evans P."/>
        </authorList>
    </citation>
    <scope>NUCLEOTIDE SEQUENCE [LARGE SCALE GENOMIC DNA]</scope>
    <source>
        <strain evidence="2">FDAARGOS_55</strain>
    </source>
</reference>
<organism evidence="1 2">
    <name type="scientific">Salmonella enterica subsp. houtenae serovar 50:g,z51:-</name>
    <dbReference type="NCBI Taxonomy" id="1173947"/>
    <lineage>
        <taxon>Bacteria</taxon>
        <taxon>Pseudomonadati</taxon>
        <taxon>Pseudomonadota</taxon>
        <taxon>Gammaproteobacteria</taxon>
        <taxon>Enterobacterales</taxon>
        <taxon>Enterobacteriaceae</taxon>
        <taxon>Salmonella</taxon>
    </lineage>
</organism>
<comment type="caution">
    <text evidence="1">The sequence shown here is derived from an EMBL/GenBank/DDBJ whole genome shotgun (WGS) entry which is preliminary data.</text>
</comment>
<evidence type="ECO:0008006" key="3">
    <source>
        <dbReference type="Google" id="ProtNLM"/>
    </source>
</evidence>